<comment type="caution">
    <text evidence="8">The sequence shown here is derived from an EMBL/GenBank/DDBJ whole genome shotgun (WGS) entry which is preliminary data.</text>
</comment>
<evidence type="ECO:0000313" key="9">
    <source>
        <dbReference type="Proteomes" id="UP001183619"/>
    </source>
</evidence>
<keyword evidence="8" id="KW-0378">Hydrolase</keyword>
<keyword evidence="4 6" id="KW-0472">Membrane</keyword>
<feature type="transmembrane region" description="Helical" evidence="6">
    <location>
        <begin position="117"/>
        <end position="136"/>
    </location>
</feature>
<feature type="transmembrane region" description="Helical" evidence="6">
    <location>
        <begin position="142"/>
        <end position="163"/>
    </location>
</feature>
<accession>A0ABU2B4Y1</accession>
<reference evidence="8 9" key="1">
    <citation type="submission" date="2023-07" db="EMBL/GenBank/DDBJ databases">
        <title>Sequencing the genomes of 1000 actinobacteria strains.</title>
        <authorList>
            <person name="Klenk H.-P."/>
        </authorList>
    </citation>
    <scope>NUCLEOTIDE SEQUENCE [LARGE SCALE GENOMIC DNA]</scope>
    <source>
        <strain evidence="8 9">DSM 44508</strain>
    </source>
</reference>
<evidence type="ECO:0000256" key="1">
    <source>
        <dbReference type="ARBA" id="ARBA00004141"/>
    </source>
</evidence>
<dbReference type="EMBL" id="JAVDYF010000001">
    <property type="protein sequence ID" value="MDR7353670.1"/>
    <property type="molecule type" value="Genomic_DNA"/>
</dbReference>
<name>A0ABU2B4Y1_9CORY</name>
<proteinExistence type="predicted"/>
<feature type="region of interest" description="Disordered" evidence="5">
    <location>
        <begin position="1"/>
        <end position="22"/>
    </location>
</feature>
<dbReference type="RefSeq" id="WP_277103982.1">
    <property type="nucleotide sequence ID" value="NZ_BAAAJS010000074.1"/>
</dbReference>
<keyword evidence="9" id="KW-1185">Reference proteome</keyword>
<dbReference type="Gene3D" id="1.20.1540.10">
    <property type="entry name" value="Rhomboid-like"/>
    <property type="match status" value="1"/>
</dbReference>
<keyword evidence="2 6" id="KW-0812">Transmembrane</keyword>
<evidence type="ECO:0000256" key="3">
    <source>
        <dbReference type="ARBA" id="ARBA00022989"/>
    </source>
</evidence>
<sequence length="235" mass="24769">MSTIPPYSTGPESFSAFNGQSPAPNSPIPGIVSARARAKTGIRIALGFLILTWSIHIANEFIFGGALQYFGIVPLEPSMALHVFTAPLVHGSFAHLIANTVPGALFAFLVGYSGRRVFWEVTMIAVVIGGAGVWLLGGVGTLHVGASGVIYGWLAYLIVRGVFNLSFSQVLVGVLLAFMYSGLVWGVFPGEAGVSWQGHLFGAVGGIIAGAFITSDDPPALRAKKEAKRIQKRAK</sequence>
<dbReference type="SUPFAM" id="SSF144091">
    <property type="entry name" value="Rhomboid-like"/>
    <property type="match status" value="1"/>
</dbReference>
<feature type="transmembrane region" description="Helical" evidence="6">
    <location>
        <begin position="44"/>
        <end position="72"/>
    </location>
</feature>
<dbReference type="GO" id="GO:0008233">
    <property type="term" value="F:peptidase activity"/>
    <property type="evidence" value="ECO:0007669"/>
    <property type="project" value="UniProtKB-KW"/>
</dbReference>
<evidence type="ECO:0000256" key="4">
    <source>
        <dbReference type="ARBA" id="ARBA00023136"/>
    </source>
</evidence>
<feature type="transmembrane region" description="Helical" evidence="6">
    <location>
        <begin position="194"/>
        <end position="215"/>
    </location>
</feature>
<evidence type="ECO:0000259" key="7">
    <source>
        <dbReference type="Pfam" id="PF01694"/>
    </source>
</evidence>
<keyword evidence="8" id="KW-0645">Protease</keyword>
<feature type="transmembrane region" description="Helical" evidence="6">
    <location>
        <begin position="92"/>
        <end position="110"/>
    </location>
</feature>
<feature type="transmembrane region" description="Helical" evidence="6">
    <location>
        <begin position="170"/>
        <end position="188"/>
    </location>
</feature>
<dbReference type="InterPro" id="IPR022764">
    <property type="entry name" value="Peptidase_S54_rhomboid_dom"/>
</dbReference>
<dbReference type="Pfam" id="PF01694">
    <property type="entry name" value="Rhomboid"/>
    <property type="match status" value="1"/>
</dbReference>
<keyword evidence="3 6" id="KW-1133">Transmembrane helix</keyword>
<gene>
    <name evidence="8" type="ORF">J2S37_000208</name>
</gene>
<organism evidence="8 9">
    <name type="scientific">Corynebacterium felinum</name>
    <dbReference type="NCBI Taxonomy" id="131318"/>
    <lineage>
        <taxon>Bacteria</taxon>
        <taxon>Bacillati</taxon>
        <taxon>Actinomycetota</taxon>
        <taxon>Actinomycetes</taxon>
        <taxon>Mycobacteriales</taxon>
        <taxon>Corynebacteriaceae</taxon>
        <taxon>Corynebacterium</taxon>
    </lineage>
</organism>
<protein>
    <submittedName>
        <fullName evidence="8">Membrane associated rhomboid family serine protease</fullName>
    </submittedName>
</protein>
<evidence type="ECO:0000313" key="8">
    <source>
        <dbReference type="EMBL" id="MDR7353670.1"/>
    </source>
</evidence>
<dbReference type="GO" id="GO:0006508">
    <property type="term" value="P:proteolysis"/>
    <property type="evidence" value="ECO:0007669"/>
    <property type="project" value="UniProtKB-KW"/>
</dbReference>
<dbReference type="Proteomes" id="UP001183619">
    <property type="component" value="Unassembled WGS sequence"/>
</dbReference>
<evidence type="ECO:0000256" key="6">
    <source>
        <dbReference type="SAM" id="Phobius"/>
    </source>
</evidence>
<feature type="domain" description="Peptidase S54 rhomboid" evidence="7">
    <location>
        <begin position="80"/>
        <end position="213"/>
    </location>
</feature>
<comment type="subcellular location">
    <subcellularLocation>
        <location evidence="1">Membrane</location>
        <topology evidence="1">Multi-pass membrane protein</topology>
    </subcellularLocation>
</comment>
<evidence type="ECO:0000256" key="2">
    <source>
        <dbReference type="ARBA" id="ARBA00022692"/>
    </source>
</evidence>
<dbReference type="InterPro" id="IPR035952">
    <property type="entry name" value="Rhomboid-like_sf"/>
</dbReference>
<evidence type="ECO:0000256" key="5">
    <source>
        <dbReference type="SAM" id="MobiDB-lite"/>
    </source>
</evidence>